<dbReference type="Gene3D" id="1.10.10.10">
    <property type="entry name" value="Winged helix-like DNA-binding domain superfamily/Winged helix DNA-binding domain"/>
    <property type="match status" value="1"/>
</dbReference>
<evidence type="ECO:0000256" key="3">
    <source>
        <dbReference type="ARBA" id="ARBA00023125"/>
    </source>
</evidence>
<feature type="domain" description="HTH lysR-type" evidence="5">
    <location>
        <begin position="3"/>
        <end position="60"/>
    </location>
</feature>
<proteinExistence type="inferred from homology"/>
<evidence type="ECO:0000313" key="6">
    <source>
        <dbReference type="EMBL" id="OVE45862.1"/>
    </source>
</evidence>
<dbReference type="InterPro" id="IPR036388">
    <property type="entry name" value="WH-like_DNA-bd_sf"/>
</dbReference>
<organism evidence="6 7">
    <name type="scientific">Chromobacterium violaceum</name>
    <dbReference type="NCBI Taxonomy" id="536"/>
    <lineage>
        <taxon>Bacteria</taxon>
        <taxon>Pseudomonadati</taxon>
        <taxon>Pseudomonadota</taxon>
        <taxon>Betaproteobacteria</taxon>
        <taxon>Neisseriales</taxon>
        <taxon>Chromobacteriaceae</taxon>
        <taxon>Chromobacterium</taxon>
    </lineage>
</organism>
<dbReference type="RefSeq" id="WP_087698765.1">
    <property type="nucleotide sequence ID" value="NZ_JABXOB010000021.1"/>
</dbReference>
<dbReference type="InterPro" id="IPR005119">
    <property type="entry name" value="LysR_subst-bd"/>
</dbReference>
<gene>
    <name evidence="6" type="ORF">CBW21_21240</name>
</gene>
<accession>A0A202B394</accession>
<dbReference type="CDD" id="cd08422">
    <property type="entry name" value="PBP2_CrgA_like"/>
    <property type="match status" value="1"/>
</dbReference>
<keyword evidence="3" id="KW-0238">DNA-binding</keyword>
<dbReference type="InterPro" id="IPR036390">
    <property type="entry name" value="WH_DNA-bd_sf"/>
</dbReference>
<dbReference type="Gene3D" id="3.40.190.290">
    <property type="match status" value="1"/>
</dbReference>
<comment type="similarity">
    <text evidence="1">Belongs to the LysR transcriptional regulatory family.</text>
</comment>
<dbReference type="FunFam" id="1.10.10.10:FF:000001">
    <property type="entry name" value="LysR family transcriptional regulator"/>
    <property type="match status" value="1"/>
</dbReference>
<evidence type="ECO:0000259" key="5">
    <source>
        <dbReference type="PROSITE" id="PS50931"/>
    </source>
</evidence>
<dbReference type="Proteomes" id="UP000196342">
    <property type="component" value="Unassembled WGS sequence"/>
</dbReference>
<dbReference type="PROSITE" id="PS50931">
    <property type="entry name" value="HTH_LYSR"/>
    <property type="match status" value="1"/>
</dbReference>
<keyword evidence="7" id="KW-1185">Reference proteome</keyword>
<dbReference type="Pfam" id="PF03466">
    <property type="entry name" value="LysR_substrate"/>
    <property type="match status" value="1"/>
</dbReference>
<dbReference type="InterPro" id="IPR000847">
    <property type="entry name" value="LysR_HTH_N"/>
</dbReference>
<reference evidence="6 7" key="1">
    <citation type="submission" date="2017-05" db="EMBL/GenBank/DDBJ databases">
        <title>Chromobacterium violaceum GHPS1 isolated from Hydrocarbon polluted soil in French Guiana display an awesome secondary metabolite arsenal and a battery of drug and heavy-metal-resistance and detoxification of xenobiotics proteins.</title>
        <authorList>
            <person name="Belbahri L."/>
        </authorList>
    </citation>
    <scope>NUCLEOTIDE SEQUENCE [LARGE SCALE GENOMIC DNA]</scope>
    <source>
        <strain evidence="6 7">GHPS1</strain>
    </source>
</reference>
<dbReference type="AlphaFoldDB" id="A0A202B394"/>
<dbReference type="SUPFAM" id="SSF53850">
    <property type="entry name" value="Periplasmic binding protein-like II"/>
    <property type="match status" value="1"/>
</dbReference>
<evidence type="ECO:0000256" key="1">
    <source>
        <dbReference type="ARBA" id="ARBA00009437"/>
    </source>
</evidence>
<dbReference type="InterPro" id="IPR058163">
    <property type="entry name" value="LysR-type_TF_proteobact-type"/>
</dbReference>
<keyword evidence="4" id="KW-0804">Transcription</keyword>
<dbReference type="PANTHER" id="PTHR30537">
    <property type="entry name" value="HTH-TYPE TRANSCRIPTIONAL REGULATOR"/>
    <property type="match status" value="1"/>
</dbReference>
<dbReference type="GO" id="GO:0003700">
    <property type="term" value="F:DNA-binding transcription factor activity"/>
    <property type="evidence" value="ECO:0007669"/>
    <property type="project" value="InterPro"/>
</dbReference>
<dbReference type="GO" id="GO:0006351">
    <property type="term" value="P:DNA-templated transcription"/>
    <property type="evidence" value="ECO:0007669"/>
    <property type="project" value="TreeGrafter"/>
</dbReference>
<dbReference type="PANTHER" id="PTHR30537:SF5">
    <property type="entry name" value="HTH-TYPE TRANSCRIPTIONAL ACTIVATOR TTDR-RELATED"/>
    <property type="match status" value="1"/>
</dbReference>
<sequence>MIDELRALAVFAKTTETGSFRAAARTLGLAPSVVSHHVSQLESRLGVALLYRSTRRLSLTPDGQALYGHAQAMLQAAETGLNELAGRAAEPAGTLRLSLPAFFARGPLTTSLAAFSRCHPKVELELDYSDEKRDLIRDGIDLAIRIGELQDSALKSRRLFDMPRLLVAAPSLLDARGEPASPAELADWPWLGIRMRAKRKTLIDAAGRRHDFAIQPRITANSVDAACQLAIAGCGLATPPAFLVENELAAGQLRVVLPDCQVEALGVYAVWPANAARESLTLRLVRFLAELPPHQ</sequence>
<keyword evidence="2" id="KW-0805">Transcription regulation</keyword>
<comment type="caution">
    <text evidence="6">The sequence shown here is derived from an EMBL/GenBank/DDBJ whole genome shotgun (WGS) entry which is preliminary data.</text>
</comment>
<dbReference type="SUPFAM" id="SSF46785">
    <property type="entry name" value="Winged helix' DNA-binding domain"/>
    <property type="match status" value="1"/>
</dbReference>
<name>A0A202B394_CHRVL</name>
<evidence type="ECO:0000256" key="2">
    <source>
        <dbReference type="ARBA" id="ARBA00023015"/>
    </source>
</evidence>
<dbReference type="EMBL" id="NHOO01000026">
    <property type="protein sequence ID" value="OVE45862.1"/>
    <property type="molecule type" value="Genomic_DNA"/>
</dbReference>
<dbReference type="GO" id="GO:0043565">
    <property type="term" value="F:sequence-specific DNA binding"/>
    <property type="evidence" value="ECO:0007669"/>
    <property type="project" value="TreeGrafter"/>
</dbReference>
<dbReference type="Pfam" id="PF00126">
    <property type="entry name" value="HTH_1"/>
    <property type="match status" value="1"/>
</dbReference>
<evidence type="ECO:0000313" key="7">
    <source>
        <dbReference type="Proteomes" id="UP000196342"/>
    </source>
</evidence>
<protein>
    <submittedName>
        <fullName evidence="6">Transcriptional regulator</fullName>
    </submittedName>
</protein>
<evidence type="ECO:0000256" key="4">
    <source>
        <dbReference type="ARBA" id="ARBA00023163"/>
    </source>
</evidence>